<comment type="caution">
    <text evidence="2">The sequence shown here is derived from an EMBL/GenBank/DDBJ whole genome shotgun (WGS) entry which is preliminary data.</text>
</comment>
<dbReference type="PANTHER" id="PTHR22916">
    <property type="entry name" value="GLYCOSYLTRANSFERASE"/>
    <property type="match status" value="1"/>
</dbReference>
<dbReference type="Proteomes" id="UP000321513">
    <property type="component" value="Unassembled WGS sequence"/>
</dbReference>
<evidence type="ECO:0000259" key="1">
    <source>
        <dbReference type="Pfam" id="PF00535"/>
    </source>
</evidence>
<dbReference type="RefSeq" id="WP_147204022.1">
    <property type="nucleotide sequence ID" value="NZ_BJYT01000008.1"/>
</dbReference>
<organism evidence="2 3">
    <name type="scientific">Segetibacter aerophilus</name>
    <dbReference type="NCBI Taxonomy" id="670293"/>
    <lineage>
        <taxon>Bacteria</taxon>
        <taxon>Pseudomonadati</taxon>
        <taxon>Bacteroidota</taxon>
        <taxon>Chitinophagia</taxon>
        <taxon>Chitinophagales</taxon>
        <taxon>Chitinophagaceae</taxon>
        <taxon>Segetibacter</taxon>
    </lineage>
</organism>
<gene>
    <name evidence="2" type="ORF">SAE01_24050</name>
</gene>
<evidence type="ECO:0000313" key="3">
    <source>
        <dbReference type="Proteomes" id="UP000321513"/>
    </source>
</evidence>
<dbReference type="SUPFAM" id="SSF53448">
    <property type="entry name" value="Nucleotide-diphospho-sugar transferases"/>
    <property type="match status" value="1"/>
</dbReference>
<dbReference type="Pfam" id="PF00535">
    <property type="entry name" value="Glycos_transf_2"/>
    <property type="match status" value="1"/>
</dbReference>
<dbReference type="OrthoDB" id="9788101at2"/>
<proteinExistence type="predicted"/>
<dbReference type="Gene3D" id="3.90.550.10">
    <property type="entry name" value="Spore Coat Polysaccharide Biosynthesis Protein SpsA, Chain A"/>
    <property type="match status" value="1"/>
</dbReference>
<sequence length="246" mass="27878">MKVSIITVCYNSVNSIKGTIESVLNQTYGDIEYIIIDGGSLDGTLEVINQYKDQISLIISEADAGIYDAMNKGIVNATGEIVGILNSDDIYFSNNVIENLVNTFKTLAVDAVYGNVILSKLDNLDNHVRKWVAGKRKTFIWGWHPPHPSLFIKRDCYRMLGLYKTEYQISADFELMLRFFEVHKITSAYLDEVIVNMRMGGASTGSIKNMLIGNINIRRAFKENGLPYFWIYPGIRIIKKILQFVN</sequence>
<accession>A0A512BD71</accession>
<protein>
    <submittedName>
        <fullName evidence="2">Glycosyl transferase</fullName>
    </submittedName>
</protein>
<feature type="domain" description="Glycosyltransferase 2-like" evidence="1">
    <location>
        <begin position="4"/>
        <end position="137"/>
    </location>
</feature>
<evidence type="ECO:0000313" key="2">
    <source>
        <dbReference type="EMBL" id="GEO09909.1"/>
    </source>
</evidence>
<dbReference type="GO" id="GO:0016758">
    <property type="term" value="F:hexosyltransferase activity"/>
    <property type="evidence" value="ECO:0007669"/>
    <property type="project" value="UniProtKB-ARBA"/>
</dbReference>
<dbReference type="InterPro" id="IPR001173">
    <property type="entry name" value="Glyco_trans_2-like"/>
</dbReference>
<dbReference type="InterPro" id="IPR029044">
    <property type="entry name" value="Nucleotide-diphossugar_trans"/>
</dbReference>
<dbReference type="EMBL" id="BJYT01000008">
    <property type="protein sequence ID" value="GEO09909.1"/>
    <property type="molecule type" value="Genomic_DNA"/>
</dbReference>
<keyword evidence="2" id="KW-0808">Transferase</keyword>
<dbReference type="CDD" id="cd06433">
    <property type="entry name" value="GT_2_WfgS_like"/>
    <property type="match status" value="1"/>
</dbReference>
<dbReference type="PANTHER" id="PTHR22916:SF3">
    <property type="entry name" value="UDP-GLCNAC:BETAGAL BETA-1,3-N-ACETYLGLUCOSAMINYLTRANSFERASE-LIKE PROTEIN 1"/>
    <property type="match status" value="1"/>
</dbReference>
<keyword evidence="3" id="KW-1185">Reference proteome</keyword>
<name>A0A512BD71_9BACT</name>
<reference evidence="2 3" key="1">
    <citation type="submission" date="2019-07" db="EMBL/GenBank/DDBJ databases">
        <title>Whole genome shotgun sequence of Segetibacter aerophilus NBRC 106135.</title>
        <authorList>
            <person name="Hosoyama A."/>
            <person name="Uohara A."/>
            <person name="Ohji S."/>
            <person name="Ichikawa N."/>
        </authorList>
    </citation>
    <scope>NUCLEOTIDE SEQUENCE [LARGE SCALE GENOMIC DNA]</scope>
    <source>
        <strain evidence="2 3">NBRC 106135</strain>
    </source>
</reference>
<dbReference type="AlphaFoldDB" id="A0A512BD71"/>